<reference evidence="2" key="1">
    <citation type="submission" date="2014-09" db="EMBL/GenBank/DDBJ databases">
        <authorList>
            <person name="Sharma Rahul"/>
            <person name="Thines Marco"/>
        </authorList>
    </citation>
    <scope>NUCLEOTIDE SEQUENCE [LARGE SCALE GENOMIC DNA]</scope>
</reference>
<dbReference type="OrthoDB" id="162736at2759"/>
<name>A0A0P1A641_PLAHL</name>
<accession>A0A0P1A641</accession>
<evidence type="ECO:0000313" key="1">
    <source>
        <dbReference type="EMBL" id="CEG36012.1"/>
    </source>
</evidence>
<dbReference type="Proteomes" id="UP000054928">
    <property type="component" value="Unassembled WGS sequence"/>
</dbReference>
<dbReference type="InterPro" id="IPR036058">
    <property type="entry name" value="Kazal_dom_sf"/>
</dbReference>
<dbReference type="SUPFAM" id="SSF100895">
    <property type="entry name" value="Kazal-type serine protease inhibitors"/>
    <property type="match status" value="1"/>
</dbReference>
<organism evidence="1 2">
    <name type="scientific">Plasmopara halstedii</name>
    <name type="common">Downy mildew of sunflower</name>
    <dbReference type="NCBI Taxonomy" id="4781"/>
    <lineage>
        <taxon>Eukaryota</taxon>
        <taxon>Sar</taxon>
        <taxon>Stramenopiles</taxon>
        <taxon>Oomycota</taxon>
        <taxon>Peronosporomycetes</taxon>
        <taxon>Peronosporales</taxon>
        <taxon>Peronosporaceae</taxon>
        <taxon>Plasmopara</taxon>
    </lineage>
</organism>
<evidence type="ECO:0000313" key="2">
    <source>
        <dbReference type="Proteomes" id="UP000054928"/>
    </source>
</evidence>
<dbReference type="RefSeq" id="XP_024572381.1">
    <property type="nucleotide sequence ID" value="XM_024730558.1"/>
</dbReference>
<dbReference type="GeneID" id="36395389"/>
<dbReference type="AlphaFoldDB" id="A0A0P1A641"/>
<proteinExistence type="predicted"/>
<protein>
    <submittedName>
        <fullName evidence="1">Protease inhibitor protein</fullName>
    </submittedName>
</protein>
<sequence length="108" mass="12326">MGWTPLYAYDHDKLLRTIVSVHANENVEVRDGETRKKKPNDCIDDGTRDGIPICASNGKLYLNMNRFRYNKCLIKAEMNEDIFLADPSFCKDARFEDIKSEGLIPQAG</sequence>
<keyword evidence="2" id="KW-1185">Reference proteome</keyword>
<dbReference type="EMBL" id="CCYD01000109">
    <property type="protein sequence ID" value="CEG36012.1"/>
    <property type="molecule type" value="Genomic_DNA"/>
</dbReference>